<dbReference type="AlphaFoldDB" id="A0A1W5ZZV6"/>
<protein>
    <recommendedName>
        <fullName evidence="4">Tripartite tricarboxylate transporter substrate binding protein</fullName>
    </recommendedName>
</protein>
<dbReference type="InterPro" id="IPR005064">
    <property type="entry name" value="BUG"/>
</dbReference>
<dbReference type="PIRSF" id="PIRSF017082">
    <property type="entry name" value="YflP"/>
    <property type="match status" value="1"/>
</dbReference>
<comment type="similarity">
    <text evidence="1">Belongs to the UPF0065 (bug) family.</text>
</comment>
<dbReference type="PANTHER" id="PTHR42928">
    <property type="entry name" value="TRICARBOXYLATE-BINDING PROTEIN"/>
    <property type="match status" value="1"/>
</dbReference>
<name>A0A1W5ZZV6_9BACI</name>
<dbReference type="EMBL" id="CP020772">
    <property type="protein sequence ID" value="ARI78790.1"/>
    <property type="molecule type" value="Genomic_DNA"/>
</dbReference>
<keyword evidence="3" id="KW-1185">Reference proteome</keyword>
<dbReference type="InterPro" id="IPR042100">
    <property type="entry name" value="Bug_dom1"/>
</dbReference>
<evidence type="ECO:0000313" key="2">
    <source>
        <dbReference type="EMBL" id="ARI78790.1"/>
    </source>
</evidence>
<dbReference type="PROSITE" id="PS51257">
    <property type="entry name" value="PROKAR_LIPOPROTEIN"/>
    <property type="match status" value="1"/>
</dbReference>
<dbReference type="RefSeq" id="WP_085031249.1">
    <property type="nucleotide sequence ID" value="NZ_CP020772.1"/>
</dbReference>
<dbReference type="Gene3D" id="3.40.190.150">
    <property type="entry name" value="Bordetella uptake gene, domain 1"/>
    <property type="match status" value="1"/>
</dbReference>
<organism evidence="2 3">
    <name type="scientific">Halobacillus mangrovi</name>
    <dbReference type="NCBI Taxonomy" id="402384"/>
    <lineage>
        <taxon>Bacteria</taxon>
        <taxon>Bacillati</taxon>
        <taxon>Bacillota</taxon>
        <taxon>Bacilli</taxon>
        <taxon>Bacillales</taxon>
        <taxon>Bacillaceae</taxon>
        <taxon>Halobacillus</taxon>
    </lineage>
</organism>
<dbReference type="KEGG" id="hmn:HM131_18960"/>
<dbReference type="SUPFAM" id="SSF53850">
    <property type="entry name" value="Periplasmic binding protein-like II"/>
    <property type="match status" value="1"/>
</dbReference>
<dbReference type="Gene3D" id="3.40.190.10">
    <property type="entry name" value="Periplasmic binding protein-like II"/>
    <property type="match status" value="1"/>
</dbReference>
<dbReference type="Pfam" id="PF03401">
    <property type="entry name" value="TctC"/>
    <property type="match status" value="1"/>
</dbReference>
<evidence type="ECO:0000313" key="3">
    <source>
        <dbReference type="Proteomes" id="UP000192527"/>
    </source>
</evidence>
<dbReference type="CDD" id="cd07012">
    <property type="entry name" value="PBP2_Bug_TTT"/>
    <property type="match status" value="1"/>
</dbReference>
<sequence length="333" mass="36968">MEKVRRYSLVLIVSALIMGLMGCELKTSAGSNGEQNFPNHPMEVVIPFGEGGASDTFARKFTDIINETSPEPLQAINKGGSGGLVGMIYAEKQANDGYTVLEVTPSHVISDVLERGKGVELQQDFEPLVRIQSDIYILSVPIDSKINNFEELIESSKENTLTFGGISPGGLDDLTLKALAEETGMKVKFIPYKSGSEVKAAVLGGEVDVYLDKIISSIGYIKDKKVKPLVVLNDERISKVDELRDVPTTKELGYDTTIGSWRGFVVEKGTPEYAKEFYINQMKEAYSTDEYQQFAEKNLVDIREGFLGPEEFKQQWEEEYQTFTKVAKETGLK</sequence>
<dbReference type="STRING" id="402384.HM131_18960"/>
<dbReference type="PANTHER" id="PTHR42928:SF5">
    <property type="entry name" value="BLR1237 PROTEIN"/>
    <property type="match status" value="1"/>
</dbReference>
<proteinExistence type="inferred from homology"/>
<reference evidence="2 3" key="1">
    <citation type="submission" date="2017-04" db="EMBL/GenBank/DDBJ databases">
        <title>The whole genome sequencing and assembly of Halobacillus mangrovi strain.</title>
        <authorList>
            <person name="Lee S.-J."/>
            <person name="Park M.-K."/>
            <person name="Kim J.-Y."/>
            <person name="Lee Y.-J."/>
            <person name="Yi H."/>
            <person name="Bahn Y.-S."/>
            <person name="Kim J.F."/>
            <person name="Lee D.-W."/>
        </authorList>
    </citation>
    <scope>NUCLEOTIDE SEQUENCE [LARGE SCALE GENOMIC DNA]</scope>
    <source>
        <strain evidence="2 3">KTB 131</strain>
    </source>
</reference>
<evidence type="ECO:0000256" key="1">
    <source>
        <dbReference type="ARBA" id="ARBA00006987"/>
    </source>
</evidence>
<accession>A0A1W5ZZV6</accession>
<dbReference type="Proteomes" id="UP000192527">
    <property type="component" value="Chromosome"/>
</dbReference>
<dbReference type="OrthoDB" id="8881899at2"/>
<gene>
    <name evidence="2" type="ORF">HM131_18960</name>
</gene>
<evidence type="ECO:0008006" key="4">
    <source>
        <dbReference type="Google" id="ProtNLM"/>
    </source>
</evidence>